<dbReference type="GO" id="GO:0005829">
    <property type="term" value="C:cytosol"/>
    <property type="evidence" value="ECO:0007669"/>
    <property type="project" value="TreeGrafter"/>
</dbReference>
<evidence type="ECO:0000256" key="2">
    <source>
        <dbReference type="ARBA" id="ARBA00004496"/>
    </source>
</evidence>
<evidence type="ECO:0000256" key="7">
    <source>
        <dbReference type="ARBA" id="ARBA00023242"/>
    </source>
</evidence>
<dbReference type="SUPFAM" id="SSF46785">
    <property type="entry name" value="Winged helix' DNA-binding domain"/>
    <property type="match status" value="1"/>
</dbReference>
<comment type="caution">
    <text evidence="11">The sequence shown here is derived from an EMBL/GenBank/DDBJ whole genome shotgun (WGS) entry which is preliminary data.</text>
</comment>
<dbReference type="Pfam" id="PF01399">
    <property type="entry name" value="PCI"/>
    <property type="match status" value="1"/>
</dbReference>
<dbReference type="InterPro" id="IPR036388">
    <property type="entry name" value="WH-like_DNA-bd_sf"/>
</dbReference>
<evidence type="ECO:0000256" key="5">
    <source>
        <dbReference type="ARBA" id="ARBA00022490"/>
    </source>
</evidence>
<evidence type="ECO:0000256" key="3">
    <source>
        <dbReference type="ARBA" id="ARBA00010417"/>
    </source>
</evidence>
<dbReference type="AlphaFoldDB" id="A0A4S4LSU7"/>
<dbReference type="Proteomes" id="UP000310158">
    <property type="component" value="Unassembled WGS sequence"/>
</dbReference>
<dbReference type="InterPro" id="IPR036390">
    <property type="entry name" value="WH_DNA-bd_sf"/>
</dbReference>
<organism evidence="11 12">
    <name type="scientific">Bondarzewia mesenterica</name>
    <dbReference type="NCBI Taxonomy" id="1095465"/>
    <lineage>
        <taxon>Eukaryota</taxon>
        <taxon>Fungi</taxon>
        <taxon>Dikarya</taxon>
        <taxon>Basidiomycota</taxon>
        <taxon>Agaricomycotina</taxon>
        <taxon>Agaricomycetes</taxon>
        <taxon>Russulales</taxon>
        <taxon>Bondarzewiaceae</taxon>
        <taxon>Bondarzewia</taxon>
    </lineage>
</organism>
<name>A0A4S4LSU7_9AGAM</name>
<dbReference type="EMBL" id="SGPL01000207">
    <property type="protein sequence ID" value="THH15496.1"/>
    <property type="molecule type" value="Genomic_DNA"/>
</dbReference>
<keyword evidence="5" id="KW-0963">Cytoplasm</keyword>
<feature type="domain" description="PCI" evidence="9">
    <location>
        <begin position="333"/>
        <end position="397"/>
    </location>
</feature>
<feature type="domain" description="PSMD12/CSN4-like N-terminal" evidence="10">
    <location>
        <begin position="53"/>
        <end position="260"/>
    </location>
</feature>
<evidence type="ECO:0000259" key="9">
    <source>
        <dbReference type="Pfam" id="PF01399"/>
    </source>
</evidence>
<reference evidence="11 12" key="1">
    <citation type="submission" date="2019-02" db="EMBL/GenBank/DDBJ databases">
        <title>Genome sequencing of the rare red list fungi Bondarzewia mesenterica.</title>
        <authorList>
            <person name="Buettner E."/>
            <person name="Kellner H."/>
        </authorList>
    </citation>
    <scope>NUCLEOTIDE SEQUENCE [LARGE SCALE GENOMIC DNA]</scope>
    <source>
        <strain evidence="11 12">DSM 108281</strain>
    </source>
</reference>
<proteinExistence type="inferred from homology"/>
<keyword evidence="7" id="KW-0539">Nucleus</keyword>
<dbReference type="InterPro" id="IPR040134">
    <property type="entry name" value="PSMD12/CSN4"/>
</dbReference>
<evidence type="ECO:0000256" key="8">
    <source>
        <dbReference type="SAM" id="MobiDB-lite"/>
    </source>
</evidence>
<comment type="similarity">
    <text evidence="3">Belongs to the CSN4 family.</text>
</comment>
<dbReference type="InterPro" id="IPR000717">
    <property type="entry name" value="PCI_dom"/>
</dbReference>
<sequence length="461" mass="51178">MRGHVWTDADREWRQGSQPQKPGAALGPLSTSSFNLQSIGDRFMDQKLAQFTSLNQKDKGAAYLSLLSEIFSNSNSPQIAQDIHGLVDHVVNQDNAGFIVGRQVLSELVKSLNDGVISDLGMRKRIVEDILATIQPRLTSYEEQVNLLRFQLADLLENEEEWNEAARVLMGVTLESSQRTTDEERLRVYIRIVRLLLEEEDSVQAESYYNRAASLIHSTNDKVTLLSFKLCQARISDYSRKFLEAASRYHELSFVGEIDEEERSHMLSAAVTCAVLAPAGPNRSPEVKEFEKTLKPHQLAKIALSANDRLASAIQADDELSGDNVSTRTGPSTVLDRAVMEHNVLASSKIYNNISFRGLGALLDLTPGAAETMARKMIEQGRLKGHIDQVDKLIWFEAGKEEDDAQGKAGGLGDVNQDTEDTGALFTKRWDMQIRLTAANVESIVQHLIEKGLIGKLVETA</sequence>
<evidence type="ECO:0000256" key="6">
    <source>
        <dbReference type="ARBA" id="ARBA00022790"/>
    </source>
</evidence>
<evidence type="ECO:0000259" key="10">
    <source>
        <dbReference type="Pfam" id="PF22241"/>
    </source>
</evidence>
<comment type="subcellular location">
    <subcellularLocation>
        <location evidence="2">Cytoplasm</location>
    </subcellularLocation>
    <subcellularLocation>
        <location evidence="1">Nucleus</location>
    </subcellularLocation>
</comment>
<gene>
    <name evidence="11" type="ORF">EW146_g4988</name>
</gene>
<protein>
    <recommendedName>
        <fullName evidence="4">COP9 signalosome complex subunit 4</fullName>
    </recommendedName>
</protein>
<dbReference type="Gene3D" id="1.10.10.10">
    <property type="entry name" value="Winged helix-like DNA-binding domain superfamily/Winged helix DNA-binding domain"/>
    <property type="match status" value="1"/>
</dbReference>
<evidence type="ECO:0000256" key="1">
    <source>
        <dbReference type="ARBA" id="ARBA00004123"/>
    </source>
</evidence>
<dbReference type="GO" id="GO:0008180">
    <property type="term" value="C:COP9 signalosome"/>
    <property type="evidence" value="ECO:0007669"/>
    <property type="project" value="UniProtKB-KW"/>
</dbReference>
<dbReference type="OrthoDB" id="295656at2759"/>
<dbReference type="InterPro" id="IPR054559">
    <property type="entry name" value="PSMD12-CSN4-like_N"/>
</dbReference>
<dbReference type="PANTHER" id="PTHR10855">
    <property type="entry name" value="26S PROTEASOME NON-ATPASE REGULATORY SUBUNIT 12/COP9 SIGNALOSOME COMPLEX SUBUNIT 4"/>
    <property type="match status" value="1"/>
</dbReference>
<keyword evidence="12" id="KW-1185">Reference proteome</keyword>
<dbReference type="PANTHER" id="PTHR10855:SF2">
    <property type="entry name" value="COP9 SIGNALOSOME COMPLEX SUBUNIT 4"/>
    <property type="match status" value="1"/>
</dbReference>
<evidence type="ECO:0000256" key="4">
    <source>
        <dbReference type="ARBA" id="ARBA00014881"/>
    </source>
</evidence>
<dbReference type="Pfam" id="PF22241">
    <property type="entry name" value="PSMD12-CSN4_N"/>
    <property type="match status" value="1"/>
</dbReference>
<evidence type="ECO:0000313" key="11">
    <source>
        <dbReference type="EMBL" id="THH15496.1"/>
    </source>
</evidence>
<feature type="region of interest" description="Disordered" evidence="8">
    <location>
        <begin position="1"/>
        <end position="29"/>
    </location>
</feature>
<feature type="compositionally biased region" description="Basic and acidic residues" evidence="8">
    <location>
        <begin position="1"/>
        <end position="14"/>
    </location>
</feature>
<accession>A0A4S4LSU7</accession>
<evidence type="ECO:0000313" key="12">
    <source>
        <dbReference type="Proteomes" id="UP000310158"/>
    </source>
</evidence>
<keyword evidence="6" id="KW-0736">Signalosome</keyword>